<dbReference type="InterPro" id="IPR014048">
    <property type="entry name" value="MethylDNA_cys_MeTrfase_DNA-bd"/>
</dbReference>
<feature type="domain" description="Methylguanine DNA methyltransferase ribonuclease-like" evidence="10">
    <location>
        <begin position="5"/>
        <end position="70"/>
    </location>
</feature>
<comment type="similarity">
    <text evidence="8">Belongs to the MGMT family.</text>
</comment>
<dbReference type="InterPro" id="IPR023546">
    <property type="entry name" value="MGMT"/>
</dbReference>
<dbReference type="Gene3D" id="1.10.10.10">
    <property type="entry name" value="Winged helix-like DNA-binding domain superfamily/Winged helix DNA-binding domain"/>
    <property type="match status" value="1"/>
</dbReference>
<evidence type="ECO:0000313" key="11">
    <source>
        <dbReference type="EMBL" id="KNF09221.1"/>
    </source>
</evidence>
<proteinExistence type="inferred from homology"/>
<evidence type="ECO:0000256" key="1">
    <source>
        <dbReference type="ARBA" id="ARBA00001286"/>
    </source>
</evidence>
<evidence type="ECO:0000256" key="6">
    <source>
        <dbReference type="ARBA" id="ARBA00023204"/>
    </source>
</evidence>
<keyword evidence="3 8" id="KW-0489">Methyltransferase</keyword>
<keyword evidence="6 8" id="KW-0234">DNA repair</keyword>
<dbReference type="PANTHER" id="PTHR10815:SF13">
    <property type="entry name" value="METHYLATED-DNA--PROTEIN-CYSTEINE METHYLTRANSFERASE"/>
    <property type="match status" value="1"/>
</dbReference>
<keyword evidence="5 8" id="KW-0227">DNA damage</keyword>
<dbReference type="SUPFAM" id="SSF53155">
    <property type="entry name" value="Methylated DNA-protein cysteine methyltransferase domain"/>
    <property type="match status" value="1"/>
</dbReference>
<feature type="active site" description="Nucleophile; methyl group acceptor" evidence="8">
    <location>
        <position position="126"/>
    </location>
</feature>
<dbReference type="HAMAP" id="MF_00772">
    <property type="entry name" value="OGT"/>
    <property type="match status" value="1"/>
</dbReference>
<dbReference type="GO" id="GO:0006307">
    <property type="term" value="P:DNA alkylation repair"/>
    <property type="evidence" value="ECO:0007669"/>
    <property type="project" value="UniProtKB-UniRule"/>
</dbReference>
<reference evidence="12" key="1">
    <citation type="submission" date="2015-07" db="EMBL/GenBank/DDBJ databases">
        <title>Draft genome sequence of the purine-degrading Gottschalkia purinilyticum DSM 1384 (formerly Clostridium purinilyticum).</title>
        <authorList>
            <person name="Poehlein A."/>
            <person name="Schiel-Bengelsdorf B."/>
            <person name="Bengelsdorf F.R."/>
            <person name="Daniel R."/>
            <person name="Duerre P."/>
        </authorList>
    </citation>
    <scope>NUCLEOTIDE SEQUENCE [LARGE SCALE GENOMIC DNA]</scope>
    <source>
        <strain evidence="12">DSM 1384</strain>
    </source>
</reference>
<dbReference type="CDD" id="cd06445">
    <property type="entry name" value="ATase"/>
    <property type="match status" value="1"/>
</dbReference>
<evidence type="ECO:0000256" key="3">
    <source>
        <dbReference type="ARBA" id="ARBA00022603"/>
    </source>
</evidence>
<dbReference type="Proteomes" id="UP000037267">
    <property type="component" value="Unassembled WGS sequence"/>
</dbReference>
<dbReference type="GO" id="GO:0032259">
    <property type="term" value="P:methylation"/>
    <property type="evidence" value="ECO:0007669"/>
    <property type="project" value="UniProtKB-KW"/>
</dbReference>
<dbReference type="STRING" id="1503.CLPU_4c02670"/>
<comment type="miscellaneous">
    <text evidence="8">This enzyme catalyzes only one turnover and therefore is not strictly catalytic. According to one definition, an enzyme is a biocatalyst that acts repeatedly and over many reaction cycles.</text>
</comment>
<dbReference type="InterPro" id="IPR036388">
    <property type="entry name" value="WH-like_DNA-bd_sf"/>
</dbReference>
<dbReference type="InterPro" id="IPR036631">
    <property type="entry name" value="MGMT_N_sf"/>
</dbReference>
<dbReference type="InterPro" id="IPR001497">
    <property type="entry name" value="MethylDNA_cys_MeTrfase_AS"/>
</dbReference>
<comment type="subcellular location">
    <subcellularLocation>
        <location evidence="8">Cytoplasm</location>
    </subcellularLocation>
</comment>
<evidence type="ECO:0000256" key="5">
    <source>
        <dbReference type="ARBA" id="ARBA00022763"/>
    </source>
</evidence>
<dbReference type="FunFam" id="1.10.10.10:FF:000337">
    <property type="entry name" value="Methylated-DNA--protein-cysteine methyltransferase"/>
    <property type="match status" value="1"/>
</dbReference>
<dbReference type="Gene3D" id="3.30.160.70">
    <property type="entry name" value="Methylated DNA-protein cysteine methyltransferase domain"/>
    <property type="match status" value="1"/>
</dbReference>
<dbReference type="GO" id="GO:0003908">
    <property type="term" value="F:methylated-DNA-[protein]-cysteine S-methyltransferase activity"/>
    <property type="evidence" value="ECO:0007669"/>
    <property type="project" value="UniProtKB-UniRule"/>
</dbReference>
<evidence type="ECO:0000256" key="7">
    <source>
        <dbReference type="ARBA" id="ARBA00049348"/>
    </source>
</evidence>
<keyword evidence="2 8" id="KW-0963">Cytoplasm</keyword>
<sequence length="159" mass="18212">MSKKYFDYYKSPIGILEITSDEDSILSVIFVDEEKQDIEFNKVPRILKKAYVQLDEYFKGKRNKFDLKISFTGTDFQKKVWNELTNISYGEVVSYKYIAEKIGNEKAVRAIGNANSKNPISIIVPCHRVIGANGSLTGYAGGIERKEWLLNHEKTFVSK</sequence>
<gene>
    <name evidence="11" type="ORF">CLPU_4c02670</name>
</gene>
<dbReference type="OrthoDB" id="9802228at2"/>
<accession>A0A0L0WCN5</accession>
<comment type="catalytic activity">
    <reaction evidence="7 8">
        <text>a 6-O-methyl-2'-deoxyguanosine in DNA + L-cysteinyl-[protein] = S-methyl-L-cysteinyl-[protein] + a 2'-deoxyguanosine in DNA</text>
        <dbReference type="Rhea" id="RHEA:24000"/>
        <dbReference type="Rhea" id="RHEA-COMP:10131"/>
        <dbReference type="Rhea" id="RHEA-COMP:10132"/>
        <dbReference type="Rhea" id="RHEA-COMP:11367"/>
        <dbReference type="Rhea" id="RHEA-COMP:11368"/>
        <dbReference type="ChEBI" id="CHEBI:29950"/>
        <dbReference type="ChEBI" id="CHEBI:82612"/>
        <dbReference type="ChEBI" id="CHEBI:85445"/>
        <dbReference type="ChEBI" id="CHEBI:85448"/>
        <dbReference type="EC" id="2.1.1.63"/>
    </reaction>
</comment>
<dbReference type="PATRIC" id="fig|1503.3.peg.2497"/>
<dbReference type="Pfam" id="PF02870">
    <property type="entry name" value="Methyltransf_1N"/>
    <property type="match status" value="1"/>
</dbReference>
<dbReference type="NCBIfam" id="TIGR00589">
    <property type="entry name" value="ogt"/>
    <property type="match status" value="1"/>
</dbReference>
<dbReference type="RefSeq" id="WP_050354787.1">
    <property type="nucleotide sequence ID" value="NZ_LGSS01000004.1"/>
</dbReference>
<dbReference type="Pfam" id="PF01035">
    <property type="entry name" value="DNA_binding_1"/>
    <property type="match status" value="1"/>
</dbReference>
<protein>
    <recommendedName>
        <fullName evidence="8">Methylated-DNA--protein-cysteine methyltransferase</fullName>
        <ecNumber evidence="8">2.1.1.63</ecNumber>
    </recommendedName>
    <alternativeName>
        <fullName evidence="8">6-O-methylguanine-DNA methyltransferase</fullName>
        <shortName evidence="8">MGMT</shortName>
    </alternativeName>
    <alternativeName>
        <fullName evidence="8">O-6-methylguanine-DNA-alkyltransferase</fullName>
    </alternativeName>
</protein>
<keyword evidence="12" id="KW-1185">Reference proteome</keyword>
<dbReference type="InterPro" id="IPR008332">
    <property type="entry name" value="MethylG_MeTrfase_N"/>
</dbReference>
<evidence type="ECO:0000259" key="10">
    <source>
        <dbReference type="Pfam" id="PF02870"/>
    </source>
</evidence>
<comment type="catalytic activity">
    <reaction evidence="1 8">
        <text>a 4-O-methyl-thymidine in DNA + L-cysteinyl-[protein] = a thymidine in DNA + S-methyl-L-cysteinyl-[protein]</text>
        <dbReference type="Rhea" id="RHEA:53428"/>
        <dbReference type="Rhea" id="RHEA-COMP:10131"/>
        <dbReference type="Rhea" id="RHEA-COMP:10132"/>
        <dbReference type="Rhea" id="RHEA-COMP:13555"/>
        <dbReference type="Rhea" id="RHEA-COMP:13556"/>
        <dbReference type="ChEBI" id="CHEBI:29950"/>
        <dbReference type="ChEBI" id="CHEBI:82612"/>
        <dbReference type="ChEBI" id="CHEBI:137386"/>
        <dbReference type="ChEBI" id="CHEBI:137387"/>
        <dbReference type="EC" id="2.1.1.63"/>
    </reaction>
</comment>
<keyword evidence="4 8" id="KW-0808">Transferase</keyword>
<dbReference type="EMBL" id="LGSS01000004">
    <property type="protein sequence ID" value="KNF09221.1"/>
    <property type="molecule type" value="Genomic_DNA"/>
</dbReference>
<dbReference type="PROSITE" id="PS00374">
    <property type="entry name" value="MGMT"/>
    <property type="match status" value="1"/>
</dbReference>
<dbReference type="PANTHER" id="PTHR10815">
    <property type="entry name" value="METHYLATED-DNA--PROTEIN-CYSTEINE METHYLTRANSFERASE"/>
    <property type="match status" value="1"/>
</dbReference>
<evidence type="ECO:0000259" key="9">
    <source>
        <dbReference type="Pfam" id="PF01035"/>
    </source>
</evidence>
<dbReference type="SUPFAM" id="SSF46767">
    <property type="entry name" value="Methylated DNA-protein cysteine methyltransferase, C-terminal domain"/>
    <property type="match status" value="1"/>
</dbReference>
<dbReference type="GO" id="GO:0005737">
    <property type="term" value="C:cytoplasm"/>
    <property type="evidence" value="ECO:0007669"/>
    <property type="project" value="UniProtKB-SubCell"/>
</dbReference>
<name>A0A0L0WCN5_GOTPU</name>
<feature type="domain" description="Methylated-DNA-[protein]-cysteine S-methyltransferase DNA binding" evidence="9">
    <location>
        <begin position="75"/>
        <end position="154"/>
    </location>
</feature>
<comment type="caution">
    <text evidence="11">The sequence shown here is derived from an EMBL/GenBank/DDBJ whole genome shotgun (WGS) entry which is preliminary data.</text>
</comment>
<evidence type="ECO:0000256" key="4">
    <source>
        <dbReference type="ARBA" id="ARBA00022679"/>
    </source>
</evidence>
<dbReference type="EC" id="2.1.1.63" evidence="8"/>
<evidence type="ECO:0000256" key="8">
    <source>
        <dbReference type="HAMAP-Rule" id="MF_00772"/>
    </source>
</evidence>
<dbReference type="AlphaFoldDB" id="A0A0L0WCN5"/>
<dbReference type="InterPro" id="IPR036217">
    <property type="entry name" value="MethylDNA_cys_MeTrfase_DNAb"/>
</dbReference>
<comment type="function">
    <text evidence="8">Involved in the cellular defense against the biological effects of O6-methylguanine (O6-MeG) and O4-methylthymine (O4-MeT) in DNA. Repairs the methylated nucleobase in DNA by stoichiometrically transferring the methyl group to a cysteine residue in the enzyme. This is a suicide reaction: the enzyme is irreversibly inactivated.</text>
</comment>
<evidence type="ECO:0000313" key="12">
    <source>
        <dbReference type="Proteomes" id="UP000037267"/>
    </source>
</evidence>
<organism evidence="11 12">
    <name type="scientific">Gottschalkia purinilytica</name>
    <name type="common">Clostridium purinilyticum</name>
    <dbReference type="NCBI Taxonomy" id="1503"/>
    <lineage>
        <taxon>Bacteria</taxon>
        <taxon>Bacillati</taxon>
        <taxon>Bacillota</taxon>
        <taxon>Tissierellia</taxon>
        <taxon>Tissierellales</taxon>
        <taxon>Gottschalkiaceae</taxon>
        <taxon>Gottschalkia</taxon>
    </lineage>
</organism>
<evidence type="ECO:0000256" key="2">
    <source>
        <dbReference type="ARBA" id="ARBA00022490"/>
    </source>
</evidence>